<name>A0A1H6W4C8_9EURY</name>
<keyword evidence="2" id="KW-1185">Reference proteome</keyword>
<evidence type="ECO:0000313" key="2">
    <source>
        <dbReference type="Proteomes" id="UP000198888"/>
    </source>
</evidence>
<sequence length="39" mass="4380">MNLAELDSNSHLLNKRNLKIVSTCFAVNHSDTLEHLITS</sequence>
<gene>
    <name evidence="1" type="ORF">SAMN05444271_12244</name>
</gene>
<dbReference type="EMBL" id="FNYR01000022">
    <property type="protein sequence ID" value="SEJ11808.1"/>
    <property type="molecule type" value="Genomic_DNA"/>
</dbReference>
<reference evidence="1 2" key="1">
    <citation type="submission" date="2016-10" db="EMBL/GenBank/DDBJ databases">
        <authorList>
            <person name="de Groot N.N."/>
        </authorList>
    </citation>
    <scope>NUCLEOTIDE SEQUENCE [LARGE SCALE GENOMIC DNA]</scope>
    <source>
        <strain evidence="1 2">DSM 22187</strain>
    </source>
</reference>
<dbReference type="Proteomes" id="UP000198888">
    <property type="component" value="Unassembled WGS sequence"/>
</dbReference>
<accession>A0A1H6W4C8</accession>
<dbReference type="STRING" id="1073996.SAMN05444271_12244"/>
<organism evidence="1 2">
    <name type="scientific">Halohasta litchfieldiae</name>
    <dbReference type="NCBI Taxonomy" id="1073996"/>
    <lineage>
        <taxon>Archaea</taxon>
        <taxon>Methanobacteriati</taxon>
        <taxon>Methanobacteriota</taxon>
        <taxon>Stenosarchaea group</taxon>
        <taxon>Halobacteria</taxon>
        <taxon>Halobacteriales</taxon>
        <taxon>Haloferacaceae</taxon>
        <taxon>Halohasta</taxon>
    </lineage>
</organism>
<proteinExistence type="predicted"/>
<protein>
    <submittedName>
        <fullName evidence="1">Uncharacterized protein</fullName>
    </submittedName>
</protein>
<dbReference type="AlphaFoldDB" id="A0A1H6W4C8"/>
<evidence type="ECO:0000313" key="1">
    <source>
        <dbReference type="EMBL" id="SEJ11808.1"/>
    </source>
</evidence>